<dbReference type="SUPFAM" id="SSF46785">
    <property type="entry name" value="Winged helix' DNA-binding domain"/>
    <property type="match status" value="1"/>
</dbReference>
<name>A0ABX0Q4N5_9GAMM</name>
<evidence type="ECO:0000256" key="3">
    <source>
        <dbReference type="ARBA" id="ARBA00023125"/>
    </source>
</evidence>
<dbReference type="Proteomes" id="UP001429601">
    <property type="component" value="Unassembled WGS sequence"/>
</dbReference>
<dbReference type="InterPro" id="IPR036390">
    <property type="entry name" value="WH_DNA-bd_sf"/>
</dbReference>
<dbReference type="Gene3D" id="1.10.10.10">
    <property type="entry name" value="Winged helix-like DNA-binding domain superfamily/Winged helix DNA-binding domain"/>
    <property type="match status" value="1"/>
</dbReference>
<evidence type="ECO:0000256" key="1">
    <source>
        <dbReference type="ARBA" id="ARBA00009437"/>
    </source>
</evidence>
<dbReference type="InterPro" id="IPR000847">
    <property type="entry name" value="LysR_HTH_N"/>
</dbReference>
<dbReference type="Pfam" id="PF03466">
    <property type="entry name" value="LysR_substrate"/>
    <property type="match status" value="1"/>
</dbReference>
<dbReference type="InterPro" id="IPR005119">
    <property type="entry name" value="LysR_subst-bd"/>
</dbReference>
<proteinExistence type="inferred from homology"/>
<protein>
    <submittedName>
        <fullName evidence="6">LysR family transcriptional regulator</fullName>
    </submittedName>
</protein>
<keyword evidence="3" id="KW-0238">DNA-binding</keyword>
<accession>A0ABX0Q4N5</accession>
<evidence type="ECO:0000259" key="5">
    <source>
        <dbReference type="PROSITE" id="PS50931"/>
    </source>
</evidence>
<dbReference type="SUPFAM" id="SSF53850">
    <property type="entry name" value="Periplasmic binding protein-like II"/>
    <property type="match status" value="1"/>
</dbReference>
<evidence type="ECO:0000313" key="6">
    <source>
        <dbReference type="EMBL" id="NID04925.1"/>
    </source>
</evidence>
<dbReference type="EMBL" id="JAAQQR010000003">
    <property type="protein sequence ID" value="NID04925.1"/>
    <property type="molecule type" value="Genomic_DNA"/>
</dbReference>
<comment type="caution">
    <text evidence="6">The sequence shown here is derived from an EMBL/GenBank/DDBJ whole genome shotgun (WGS) entry which is preliminary data.</text>
</comment>
<gene>
    <name evidence="6" type="ORF">HBF26_08510</name>
</gene>
<dbReference type="PRINTS" id="PR00039">
    <property type="entry name" value="HTHLYSR"/>
</dbReference>
<feature type="domain" description="HTH lysR-type" evidence="5">
    <location>
        <begin position="1"/>
        <end position="61"/>
    </location>
</feature>
<keyword evidence="4" id="KW-0804">Transcription</keyword>
<evidence type="ECO:0000256" key="4">
    <source>
        <dbReference type="ARBA" id="ARBA00023163"/>
    </source>
</evidence>
<keyword evidence="7" id="KW-1185">Reference proteome</keyword>
<dbReference type="InterPro" id="IPR036388">
    <property type="entry name" value="WH-like_DNA-bd_sf"/>
</dbReference>
<comment type="similarity">
    <text evidence="1">Belongs to the LysR transcriptional regulatory family.</text>
</comment>
<dbReference type="PANTHER" id="PTHR30537:SF5">
    <property type="entry name" value="HTH-TYPE TRANSCRIPTIONAL ACTIVATOR TTDR-RELATED"/>
    <property type="match status" value="1"/>
</dbReference>
<evidence type="ECO:0000256" key="2">
    <source>
        <dbReference type="ARBA" id="ARBA00023015"/>
    </source>
</evidence>
<sequence>MSPDLFPAVAAFACVARHASFTRAAAELGVSTSALSQTVRTLESRLGARLLDRSTRRVGLTEVGQRFLHDVLPSLDGLASAMAAVTETREVPAGLLRINLPRAIADVLIMPHLAAFQAQYPDVVVELQCDNRFVDLVAAGFDAGFRIGESLGKDVVAHPIGGPQRVATFVSPRYARAYGVPATPADLLQHRCVGVRLDHDRSPMRWEFMQGDRIVEVDTRAGMITNDDSLLLAAAIDGVGVGCHFESIASPHLQSGAIIPVLQDYWPTYSPFHVYYPSRMHMPRKLRVFIDFLRERHGSAGG</sequence>
<dbReference type="InterPro" id="IPR058163">
    <property type="entry name" value="LysR-type_TF_proteobact-type"/>
</dbReference>
<dbReference type="Pfam" id="PF00126">
    <property type="entry name" value="HTH_1"/>
    <property type="match status" value="1"/>
</dbReference>
<reference evidence="6 7" key="1">
    <citation type="journal article" date="2011" name="Curr. Microbiol.">
        <title>Luteibacter jiangsuensis sp. nov.: a methamidophos-degrading bacterium isolated from a methamidophos-manufacturing factory.</title>
        <authorList>
            <person name="Wang L."/>
            <person name="Wang G.L."/>
            <person name="Li S.P."/>
            <person name="Jiang J.D."/>
        </authorList>
    </citation>
    <scope>NUCLEOTIDE SEQUENCE [LARGE SCALE GENOMIC DNA]</scope>
    <source>
        <strain evidence="6 7">CGMCC 1.10133</strain>
    </source>
</reference>
<organism evidence="6 7">
    <name type="scientific">Luteibacter jiangsuensis</name>
    <dbReference type="NCBI Taxonomy" id="637577"/>
    <lineage>
        <taxon>Bacteria</taxon>
        <taxon>Pseudomonadati</taxon>
        <taxon>Pseudomonadota</taxon>
        <taxon>Gammaproteobacteria</taxon>
        <taxon>Lysobacterales</taxon>
        <taxon>Rhodanobacteraceae</taxon>
        <taxon>Luteibacter</taxon>
    </lineage>
</organism>
<evidence type="ECO:0000313" key="7">
    <source>
        <dbReference type="Proteomes" id="UP001429601"/>
    </source>
</evidence>
<dbReference type="PANTHER" id="PTHR30537">
    <property type="entry name" value="HTH-TYPE TRANSCRIPTIONAL REGULATOR"/>
    <property type="match status" value="1"/>
</dbReference>
<dbReference type="CDD" id="cd08474">
    <property type="entry name" value="PBP2_CrgA_like_5"/>
    <property type="match status" value="1"/>
</dbReference>
<dbReference type="RefSeq" id="WP_167125004.1">
    <property type="nucleotide sequence ID" value="NZ_JAAQQR010000003.1"/>
</dbReference>
<dbReference type="Gene3D" id="3.40.190.290">
    <property type="match status" value="1"/>
</dbReference>
<keyword evidence="2" id="KW-0805">Transcription regulation</keyword>
<dbReference type="PROSITE" id="PS50931">
    <property type="entry name" value="HTH_LYSR"/>
    <property type="match status" value="1"/>
</dbReference>